<feature type="compositionally biased region" description="Low complexity" evidence="1">
    <location>
        <begin position="92"/>
        <end position="123"/>
    </location>
</feature>
<sequence length="147" mass="15947">MSQQSRRLPFALRAREPEYIRIEEDEVQDQVRQPKDNGLPQLCNVAKGDPMKRRPDGSFSKAEVLNSLVPIHHAKWGGYTPKEIPPKKKSTARSSSLPSSASSSSSSSSSAATNTRTTADSRGGAFSFSFSFSSRVSASARPSTART</sequence>
<dbReference type="AlphaFoldDB" id="A0A9P6QBK6"/>
<name>A0A9P6QBK6_9FUNG</name>
<evidence type="ECO:0000256" key="1">
    <source>
        <dbReference type="SAM" id="MobiDB-lite"/>
    </source>
</evidence>
<comment type="caution">
    <text evidence="2">The sequence shown here is derived from an EMBL/GenBank/DDBJ whole genome shotgun (WGS) entry which is preliminary data.</text>
</comment>
<keyword evidence="3" id="KW-1185">Reference proteome</keyword>
<evidence type="ECO:0000313" key="2">
    <source>
        <dbReference type="EMBL" id="KAG0263676.1"/>
    </source>
</evidence>
<evidence type="ECO:0000313" key="3">
    <source>
        <dbReference type="Proteomes" id="UP000807716"/>
    </source>
</evidence>
<accession>A0A9P6QBK6</accession>
<feature type="region of interest" description="Disordered" evidence="1">
    <location>
        <begin position="24"/>
        <end position="59"/>
    </location>
</feature>
<dbReference type="EMBL" id="JAAAJB010000156">
    <property type="protein sequence ID" value="KAG0263676.1"/>
    <property type="molecule type" value="Genomic_DNA"/>
</dbReference>
<dbReference type="Proteomes" id="UP000807716">
    <property type="component" value="Unassembled WGS sequence"/>
</dbReference>
<protein>
    <submittedName>
        <fullName evidence="2">Uncharacterized protein</fullName>
    </submittedName>
</protein>
<organism evidence="2 3">
    <name type="scientific">Actinomortierella ambigua</name>
    <dbReference type="NCBI Taxonomy" id="1343610"/>
    <lineage>
        <taxon>Eukaryota</taxon>
        <taxon>Fungi</taxon>
        <taxon>Fungi incertae sedis</taxon>
        <taxon>Mucoromycota</taxon>
        <taxon>Mortierellomycotina</taxon>
        <taxon>Mortierellomycetes</taxon>
        <taxon>Mortierellales</taxon>
        <taxon>Mortierellaceae</taxon>
        <taxon>Actinomortierella</taxon>
    </lineage>
</organism>
<proteinExistence type="predicted"/>
<reference evidence="2" key="1">
    <citation type="journal article" date="2020" name="Fungal Divers.">
        <title>Resolving the Mortierellaceae phylogeny through synthesis of multi-gene phylogenetics and phylogenomics.</title>
        <authorList>
            <person name="Vandepol N."/>
            <person name="Liber J."/>
            <person name="Desiro A."/>
            <person name="Na H."/>
            <person name="Kennedy M."/>
            <person name="Barry K."/>
            <person name="Grigoriev I.V."/>
            <person name="Miller A.N."/>
            <person name="O'Donnell K."/>
            <person name="Stajich J.E."/>
            <person name="Bonito G."/>
        </authorList>
    </citation>
    <scope>NUCLEOTIDE SEQUENCE</scope>
    <source>
        <strain evidence="2">BC1065</strain>
    </source>
</reference>
<dbReference type="OrthoDB" id="2432625at2759"/>
<gene>
    <name evidence="2" type="ORF">DFQ27_001633</name>
</gene>
<feature type="region of interest" description="Disordered" evidence="1">
    <location>
        <begin position="75"/>
        <end position="123"/>
    </location>
</feature>